<evidence type="ECO:0000259" key="5">
    <source>
        <dbReference type="Pfam" id="PF18133"/>
    </source>
</evidence>
<dbReference type="InterPro" id="IPR023873">
    <property type="entry name" value="FeFe-hyd_GTPase_HydF"/>
</dbReference>
<keyword evidence="7" id="KW-1185">Reference proteome</keyword>
<dbReference type="InterPro" id="IPR006073">
    <property type="entry name" value="GTP-bd"/>
</dbReference>
<dbReference type="Gene3D" id="3.40.50.11420">
    <property type="match status" value="1"/>
</dbReference>
<dbReference type="GO" id="GO:0005737">
    <property type="term" value="C:cytoplasm"/>
    <property type="evidence" value="ECO:0007669"/>
    <property type="project" value="TreeGrafter"/>
</dbReference>
<dbReference type="NCBIfam" id="TIGR00231">
    <property type="entry name" value="small_GTP"/>
    <property type="match status" value="1"/>
</dbReference>
<dbReference type="GO" id="GO:0002098">
    <property type="term" value="P:tRNA wobble uridine modification"/>
    <property type="evidence" value="ECO:0007669"/>
    <property type="project" value="TreeGrafter"/>
</dbReference>
<keyword evidence="1" id="KW-0547">Nucleotide-binding</keyword>
<dbReference type="AlphaFoldDB" id="A0A1G6XCZ9"/>
<evidence type="ECO:0000256" key="1">
    <source>
        <dbReference type="ARBA" id="ARBA00022741"/>
    </source>
</evidence>
<dbReference type="Gene3D" id="3.40.50.11410">
    <property type="match status" value="1"/>
</dbReference>
<dbReference type="InterPro" id="IPR041606">
    <property type="entry name" value="HydF_dimer"/>
</dbReference>
<dbReference type="Gene3D" id="3.40.50.300">
    <property type="entry name" value="P-loop containing nucleotide triphosphate hydrolases"/>
    <property type="match status" value="1"/>
</dbReference>
<dbReference type="STRING" id="2741.SAMN04489866_106100"/>
<keyword evidence="2" id="KW-0342">GTP-binding</keyword>
<evidence type="ECO:0000259" key="4">
    <source>
        <dbReference type="Pfam" id="PF18128"/>
    </source>
</evidence>
<feature type="domain" description="Hydrogen maturase F dimerization" evidence="4">
    <location>
        <begin position="177"/>
        <end position="274"/>
    </location>
</feature>
<dbReference type="Pfam" id="PF18133">
    <property type="entry name" value="HydF_tetramer"/>
    <property type="match status" value="1"/>
</dbReference>
<dbReference type="Pfam" id="PF18128">
    <property type="entry name" value="HydF_dimer"/>
    <property type="match status" value="1"/>
</dbReference>
<feature type="domain" description="G" evidence="3">
    <location>
        <begin position="14"/>
        <end position="84"/>
    </location>
</feature>
<evidence type="ECO:0000313" key="7">
    <source>
        <dbReference type="Proteomes" id="UP000198995"/>
    </source>
</evidence>
<feature type="domain" description="Hydrogen maturase F tetramerization" evidence="5">
    <location>
        <begin position="279"/>
        <end position="392"/>
    </location>
</feature>
<dbReference type="OrthoDB" id="9811338at2"/>
<accession>A0A1G6XCZ9</accession>
<dbReference type="GO" id="GO:0005525">
    <property type="term" value="F:GTP binding"/>
    <property type="evidence" value="ECO:0007669"/>
    <property type="project" value="UniProtKB-KW"/>
</dbReference>
<gene>
    <name evidence="6" type="ORF">SAMN04489866_106100</name>
</gene>
<sequence>MAGLMETPAGERLTIGLFGRRNSGKTTLFNALLGQDAGIVSDTPGTTTDALRKNFEWRGVGPVTLIDTAGFDDVGDLGAKRVAKTEALARGMNLSLMLFTTGDAEEMAWWQALTAAGPALPLVAGADLPGRAGLAETLADALGRPPVLVSSVTGQGLEDLRQGVAQALPEEAEVFITGDLVQAGSRVVLVMPQDSAAPKGRLILPQVQTIRELLDRSAIPICATPETLAAVLAALQTPPDLMITDSQAFQAAAAQCPAETALTSFSVLFAGYKGRADVFARGAQRLLAQPAPQHILIAEACSHAPTAEDIGRVKLPRLLRQKLGDDLDLTIVGGEDFPDDLSAYDMVIHCGACMFTRAYVLGRIAACEAASVPMTNYGMAIAALTGILSRVVLPDGQGV</sequence>
<organism evidence="6 7">
    <name type="scientific">Peptococcus niger</name>
    <dbReference type="NCBI Taxonomy" id="2741"/>
    <lineage>
        <taxon>Bacteria</taxon>
        <taxon>Bacillati</taxon>
        <taxon>Bacillota</taxon>
        <taxon>Clostridia</taxon>
        <taxon>Eubacteriales</taxon>
        <taxon>Peptococcaceae</taxon>
        <taxon>Peptococcus</taxon>
    </lineage>
</organism>
<dbReference type="Pfam" id="PF01926">
    <property type="entry name" value="MMR_HSR1"/>
    <property type="match status" value="1"/>
</dbReference>
<evidence type="ECO:0000313" key="6">
    <source>
        <dbReference type="EMBL" id="SDD75237.1"/>
    </source>
</evidence>
<dbReference type="GO" id="GO:0030488">
    <property type="term" value="P:tRNA methylation"/>
    <property type="evidence" value="ECO:0007669"/>
    <property type="project" value="TreeGrafter"/>
</dbReference>
<dbReference type="Proteomes" id="UP000198995">
    <property type="component" value="Unassembled WGS sequence"/>
</dbReference>
<dbReference type="NCBIfam" id="TIGR03918">
    <property type="entry name" value="GTP_HydF"/>
    <property type="match status" value="1"/>
</dbReference>
<dbReference type="InterPro" id="IPR005225">
    <property type="entry name" value="Small_GTP-bd"/>
</dbReference>
<proteinExistence type="predicted"/>
<dbReference type="PANTHER" id="PTHR42714">
    <property type="entry name" value="TRNA MODIFICATION GTPASE GTPBP3"/>
    <property type="match status" value="1"/>
</dbReference>
<dbReference type="InterPro" id="IPR027417">
    <property type="entry name" value="P-loop_NTPase"/>
</dbReference>
<name>A0A1G6XCZ9_PEPNI</name>
<protein>
    <submittedName>
        <fullName evidence="6">[FeFe] hydrogenase H-cluster maturation GTPase HydF</fullName>
    </submittedName>
</protein>
<evidence type="ECO:0000259" key="3">
    <source>
        <dbReference type="Pfam" id="PF01926"/>
    </source>
</evidence>
<dbReference type="SUPFAM" id="SSF52540">
    <property type="entry name" value="P-loop containing nucleoside triphosphate hydrolases"/>
    <property type="match status" value="1"/>
</dbReference>
<evidence type="ECO:0000256" key="2">
    <source>
        <dbReference type="ARBA" id="ARBA00023134"/>
    </source>
</evidence>
<dbReference type="InterPro" id="IPR040644">
    <property type="entry name" value="HydF_tetramer"/>
</dbReference>
<dbReference type="CDD" id="cd00880">
    <property type="entry name" value="Era_like"/>
    <property type="match status" value="1"/>
</dbReference>
<dbReference type="PANTHER" id="PTHR42714:SF6">
    <property type="entry name" value="TRANSLATION INITIATION FACTOR IF-2"/>
    <property type="match status" value="1"/>
</dbReference>
<dbReference type="EMBL" id="FNAF01000006">
    <property type="protein sequence ID" value="SDD75237.1"/>
    <property type="molecule type" value="Genomic_DNA"/>
</dbReference>
<reference evidence="6 7" key="1">
    <citation type="submission" date="2016-10" db="EMBL/GenBank/DDBJ databases">
        <authorList>
            <person name="de Groot N.N."/>
        </authorList>
    </citation>
    <scope>NUCLEOTIDE SEQUENCE [LARGE SCALE GENOMIC DNA]</scope>
    <source>
        <strain evidence="6 7">DSM 20475</strain>
    </source>
</reference>